<feature type="region of interest" description="Disordered" evidence="1">
    <location>
        <begin position="75"/>
        <end position="102"/>
    </location>
</feature>
<evidence type="ECO:0000256" key="1">
    <source>
        <dbReference type="SAM" id="MobiDB-lite"/>
    </source>
</evidence>
<gene>
    <name evidence="2" type="ORF">TeGR_g4787</name>
</gene>
<accession>A0ABQ6MBD6</accession>
<reference evidence="2 3" key="1">
    <citation type="journal article" date="2023" name="Commun. Biol.">
        <title>Genome analysis of Parmales, the sister group of diatoms, reveals the evolutionary specialization of diatoms from phago-mixotrophs to photoautotrophs.</title>
        <authorList>
            <person name="Ban H."/>
            <person name="Sato S."/>
            <person name="Yoshikawa S."/>
            <person name="Yamada K."/>
            <person name="Nakamura Y."/>
            <person name="Ichinomiya M."/>
            <person name="Sato N."/>
            <person name="Blanc-Mathieu R."/>
            <person name="Endo H."/>
            <person name="Kuwata A."/>
            <person name="Ogata H."/>
        </authorList>
    </citation>
    <scope>NUCLEOTIDE SEQUENCE [LARGE SCALE GENOMIC DNA]</scope>
</reference>
<evidence type="ECO:0000313" key="3">
    <source>
        <dbReference type="Proteomes" id="UP001165060"/>
    </source>
</evidence>
<comment type="caution">
    <text evidence="2">The sequence shown here is derived from an EMBL/GenBank/DDBJ whole genome shotgun (WGS) entry which is preliminary data.</text>
</comment>
<dbReference type="Proteomes" id="UP001165060">
    <property type="component" value="Unassembled WGS sequence"/>
</dbReference>
<keyword evidence="3" id="KW-1185">Reference proteome</keyword>
<organism evidence="2 3">
    <name type="scientific">Tetraparma gracilis</name>
    <dbReference type="NCBI Taxonomy" id="2962635"/>
    <lineage>
        <taxon>Eukaryota</taxon>
        <taxon>Sar</taxon>
        <taxon>Stramenopiles</taxon>
        <taxon>Ochrophyta</taxon>
        <taxon>Bolidophyceae</taxon>
        <taxon>Parmales</taxon>
        <taxon>Triparmaceae</taxon>
        <taxon>Tetraparma</taxon>
    </lineage>
</organism>
<dbReference type="EMBL" id="BRYB01002640">
    <property type="protein sequence ID" value="GMI23124.1"/>
    <property type="molecule type" value="Genomic_DNA"/>
</dbReference>
<feature type="region of interest" description="Disordered" evidence="1">
    <location>
        <begin position="184"/>
        <end position="207"/>
    </location>
</feature>
<evidence type="ECO:0000313" key="2">
    <source>
        <dbReference type="EMBL" id="GMI23124.1"/>
    </source>
</evidence>
<name>A0ABQ6MBD6_9STRA</name>
<sequence length="234" mass="25739">MIARDSRRSLLAGGATSVHHPHNLESCGGFTKVALLLLSLLLPASAFLSPSLPAPRAALAPLAGYVPNGFTAEQWKKQQEKDKAKKGKGLSKLGPRGFQSRSMQSFQEAMERGETTHLMPMFNAEEKLKKGIIRKEDIPYMQRGGKWDNTDVKGSKTVLKWSKRDVEYSAGGYKKEQSVSIFGKGDGIDWTGKQNRKGPDSGVIGKKVPFKKGYKPPKIDDDGDAPKKKFFGLF</sequence>
<proteinExistence type="predicted"/>
<protein>
    <submittedName>
        <fullName evidence="2">Uncharacterized protein</fullName>
    </submittedName>
</protein>